<dbReference type="PANTHER" id="PTHR44688:SF16">
    <property type="entry name" value="DNA-BINDING TRANSCRIPTIONAL ACTIVATOR DEVR_DOSR"/>
    <property type="match status" value="1"/>
</dbReference>
<dbReference type="EMBL" id="JAXARY010000004">
    <property type="protein sequence ID" value="MDX8126788.1"/>
    <property type="molecule type" value="Genomic_DNA"/>
</dbReference>
<evidence type="ECO:0000256" key="3">
    <source>
        <dbReference type="ARBA" id="ARBA00023163"/>
    </source>
</evidence>
<dbReference type="SUPFAM" id="SSF55781">
    <property type="entry name" value="GAF domain-like"/>
    <property type="match status" value="1"/>
</dbReference>
<dbReference type="PROSITE" id="PS50043">
    <property type="entry name" value="HTH_LUXR_2"/>
    <property type="match status" value="1"/>
</dbReference>
<evidence type="ECO:0000256" key="1">
    <source>
        <dbReference type="ARBA" id="ARBA00023015"/>
    </source>
</evidence>
<dbReference type="Pfam" id="PF01590">
    <property type="entry name" value="GAF"/>
    <property type="match status" value="1"/>
</dbReference>
<dbReference type="SUPFAM" id="SSF46894">
    <property type="entry name" value="C-terminal effector domain of the bipartite response regulators"/>
    <property type="match status" value="1"/>
</dbReference>
<dbReference type="InterPro" id="IPR036388">
    <property type="entry name" value="WH-like_DNA-bd_sf"/>
</dbReference>
<reference evidence="5 6" key="1">
    <citation type="submission" date="2023-11" db="EMBL/GenBank/DDBJ databases">
        <authorList>
            <person name="Ouyang M.-Y."/>
        </authorList>
    </citation>
    <scope>NUCLEOTIDE SEQUENCE [LARGE SCALE GENOMIC DNA]</scope>
    <source>
        <strain evidence="5 6">OY6</strain>
    </source>
</reference>
<evidence type="ECO:0000259" key="4">
    <source>
        <dbReference type="PROSITE" id="PS50043"/>
    </source>
</evidence>
<dbReference type="Gene3D" id="3.30.450.40">
    <property type="match status" value="1"/>
</dbReference>
<gene>
    <name evidence="5" type="ORF">QLH52_05810</name>
</gene>
<evidence type="ECO:0000256" key="2">
    <source>
        <dbReference type="ARBA" id="ARBA00023125"/>
    </source>
</evidence>
<dbReference type="Gene3D" id="1.10.10.10">
    <property type="entry name" value="Winged helix-like DNA-binding domain superfamily/Winged helix DNA-binding domain"/>
    <property type="match status" value="1"/>
</dbReference>
<keyword evidence="6" id="KW-1185">Reference proteome</keyword>
<name>A0ABU4UBI3_9GAMM</name>
<dbReference type="PANTHER" id="PTHR44688">
    <property type="entry name" value="DNA-BINDING TRANSCRIPTIONAL ACTIVATOR DEVR_DOSR"/>
    <property type="match status" value="1"/>
</dbReference>
<accession>A0ABU4UBI3</accession>
<proteinExistence type="predicted"/>
<keyword evidence="3" id="KW-0804">Transcription</keyword>
<keyword evidence="2" id="KW-0238">DNA-binding</keyword>
<protein>
    <submittedName>
        <fullName evidence="5">LuxR C-terminal-related transcriptional regulator</fullName>
    </submittedName>
</protein>
<dbReference type="Proteomes" id="UP001284537">
    <property type="component" value="Unassembled WGS sequence"/>
</dbReference>
<dbReference type="InterPro" id="IPR029016">
    <property type="entry name" value="GAF-like_dom_sf"/>
</dbReference>
<dbReference type="SMART" id="SM00421">
    <property type="entry name" value="HTH_LUXR"/>
    <property type="match status" value="1"/>
</dbReference>
<dbReference type="PRINTS" id="PR00038">
    <property type="entry name" value="HTHLUXR"/>
</dbReference>
<sequence>MKHSNAIAHLRRLCCSGLSTEIVIEEFLRAVPTLIASNNNTFTGTDDRLYPKYHIASFDIGDMREIIPNIAASFHTSARQRRAIDWFKNHMAMTDARVLEPTFYQSDLYNLVYKTFDMHHVLWMPVAQSGKPLGVLGLYRPKTQKPFLSREQEQLGRLVQYVAHALNAKAAEDNACGDSGRTGMMILNARGQIISQSLEAERLMSMARYPRLVIETRSEDRLLAKLAQLCSQLAAVYRGEEASPPSHCHNNAYGRFLFRAYRLQEHSDYQQNLIGLTIEHKVPVALMVLRAMQALALSPMQQEVAQCIAQGMPFETIGRRLHIKPTTVKDHVGKIYTKLDICQREELLPKLLAMAS</sequence>
<evidence type="ECO:0000313" key="5">
    <source>
        <dbReference type="EMBL" id="MDX8126788.1"/>
    </source>
</evidence>
<organism evidence="5 6">
    <name type="scientific">Methylomonas defluvii</name>
    <dbReference type="NCBI Taxonomy" id="3045149"/>
    <lineage>
        <taxon>Bacteria</taxon>
        <taxon>Pseudomonadati</taxon>
        <taxon>Pseudomonadota</taxon>
        <taxon>Gammaproteobacteria</taxon>
        <taxon>Methylococcales</taxon>
        <taxon>Methylococcaceae</taxon>
        <taxon>Methylomonas</taxon>
    </lineage>
</organism>
<dbReference type="Pfam" id="PF00196">
    <property type="entry name" value="GerE"/>
    <property type="match status" value="1"/>
</dbReference>
<dbReference type="RefSeq" id="WP_319960885.1">
    <property type="nucleotide sequence ID" value="NZ_JAXARY010000004.1"/>
</dbReference>
<dbReference type="InterPro" id="IPR000792">
    <property type="entry name" value="Tscrpt_reg_LuxR_C"/>
</dbReference>
<comment type="caution">
    <text evidence="5">The sequence shown here is derived from an EMBL/GenBank/DDBJ whole genome shotgun (WGS) entry which is preliminary data.</text>
</comment>
<keyword evidence="1" id="KW-0805">Transcription regulation</keyword>
<dbReference type="InterPro" id="IPR003018">
    <property type="entry name" value="GAF"/>
</dbReference>
<dbReference type="InterPro" id="IPR016032">
    <property type="entry name" value="Sig_transdc_resp-reg_C-effctor"/>
</dbReference>
<feature type="domain" description="HTH luxR-type" evidence="4">
    <location>
        <begin position="290"/>
        <end position="355"/>
    </location>
</feature>
<evidence type="ECO:0000313" key="6">
    <source>
        <dbReference type="Proteomes" id="UP001284537"/>
    </source>
</evidence>